<feature type="region of interest" description="Disordered" evidence="3">
    <location>
        <begin position="115"/>
        <end position="188"/>
    </location>
</feature>
<evidence type="ECO:0000259" key="4">
    <source>
        <dbReference type="PROSITE" id="PS01031"/>
    </source>
</evidence>
<dbReference type="Gene3D" id="2.60.40.790">
    <property type="match status" value="1"/>
</dbReference>
<dbReference type="InterPro" id="IPR008978">
    <property type="entry name" value="HSP20-like_chaperone"/>
</dbReference>
<dbReference type="Pfam" id="PF00011">
    <property type="entry name" value="HSP20"/>
    <property type="match status" value="1"/>
</dbReference>
<name>A0A917T1X5_9ACTN</name>
<dbReference type="PROSITE" id="PS01031">
    <property type="entry name" value="SHSP"/>
    <property type="match status" value="1"/>
</dbReference>
<evidence type="ECO:0000256" key="2">
    <source>
        <dbReference type="RuleBase" id="RU003616"/>
    </source>
</evidence>
<keyword evidence="6" id="KW-1185">Reference proteome</keyword>
<evidence type="ECO:0000256" key="1">
    <source>
        <dbReference type="PROSITE-ProRule" id="PRU00285"/>
    </source>
</evidence>
<dbReference type="PANTHER" id="PTHR11527">
    <property type="entry name" value="HEAT-SHOCK PROTEIN 20 FAMILY MEMBER"/>
    <property type="match status" value="1"/>
</dbReference>
<accession>A0A917T1X5</accession>
<proteinExistence type="inferred from homology"/>
<gene>
    <name evidence="5" type="ORF">GCM10007977_005550</name>
</gene>
<evidence type="ECO:0000313" key="5">
    <source>
        <dbReference type="EMBL" id="GGM07393.1"/>
    </source>
</evidence>
<sequence>MTLLVSRPHRQPLASMFPVAGVSVPADVEETDDAFLIDLDLPGASADDLSIELRDNEIRIAGRFRERQRTGLLRHQSRKSGEFEYLVALPGEIDADGVEADLDSGVLAIRAPKTRGNRARRIEVQSRKAIPREPIPREPRQDPPATQTPAAQAKQMKEGQSRPGPASQRATGTTGTGSTGQVGRSSMT</sequence>
<comment type="similarity">
    <text evidence="1 2">Belongs to the small heat shock protein (HSP20) family.</text>
</comment>
<dbReference type="EMBL" id="BMPI01000003">
    <property type="protein sequence ID" value="GGM07393.1"/>
    <property type="molecule type" value="Genomic_DNA"/>
</dbReference>
<dbReference type="Proteomes" id="UP000642070">
    <property type="component" value="Unassembled WGS sequence"/>
</dbReference>
<dbReference type="RefSeq" id="WP_190248083.1">
    <property type="nucleotide sequence ID" value="NZ_BMPI01000003.1"/>
</dbReference>
<feature type="compositionally biased region" description="Low complexity" evidence="3">
    <location>
        <begin position="143"/>
        <end position="154"/>
    </location>
</feature>
<protein>
    <recommendedName>
        <fullName evidence="4">SHSP domain-containing protein</fullName>
    </recommendedName>
</protein>
<evidence type="ECO:0000256" key="3">
    <source>
        <dbReference type="SAM" id="MobiDB-lite"/>
    </source>
</evidence>
<dbReference type="CDD" id="cd06464">
    <property type="entry name" value="ACD_sHsps-like"/>
    <property type="match status" value="1"/>
</dbReference>
<feature type="domain" description="SHSP" evidence="4">
    <location>
        <begin position="17"/>
        <end position="127"/>
    </location>
</feature>
<dbReference type="InterPro" id="IPR031107">
    <property type="entry name" value="Small_HSP"/>
</dbReference>
<dbReference type="InterPro" id="IPR002068">
    <property type="entry name" value="A-crystallin/Hsp20_dom"/>
</dbReference>
<feature type="compositionally biased region" description="Basic and acidic residues" evidence="3">
    <location>
        <begin position="120"/>
        <end position="141"/>
    </location>
</feature>
<dbReference type="SUPFAM" id="SSF49764">
    <property type="entry name" value="HSP20-like chaperones"/>
    <property type="match status" value="1"/>
</dbReference>
<organism evidence="5 6">
    <name type="scientific">Dactylosporangium sucinum</name>
    <dbReference type="NCBI Taxonomy" id="1424081"/>
    <lineage>
        <taxon>Bacteria</taxon>
        <taxon>Bacillati</taxon>
        <taxon>Actinomycetota</taxon>
        <taxon>Actinomycetes</taxon>
        <taxon>Micromonosporales</taxon>
        <taxon>Micromonosporaceae</taxon>
        <taxon>Dactylosporangium</taxon>
    </lineage>
</organism>
<reference evidence="5" key="1">
    <citation type="journal article" date="2014" name="Int. J. Syst. Evol. Microbiol.">
        <title>Complete genome sequence of Corynebacterium casei LMG S-19264T (=DSM 44701T), isolated from a smear-ripened cheese.</title>
        <authorList>
            <consortium name="US DOE Joint Genome Institute (JGI-PGF)"/>
            <person name="Walter F."/>
            <person name="Albersmeier A."/>
            <person name="Kalinowski J."/>
            <person name="Ruckert C."/>
        </authorList>
    </citation>
    <scope>NUCLEOTIDE SEQUENCE</scope>
    <source>
        <strain evidence="5">JCM 19831</strain>
    </source>
</reference>
<evidence type="ECO:0000313" key="6">
    <source>
        <dbReference type="Proteomes" id="UP000642070"/>
    </source>
</evidence>
<comment type="caution">
    <text evidence="5">The sequence shown here is derived from an EMBL/GenBank/DDBJ whole genome shotgun (WGS) entry which is preliminary data.</text>
</comment>
<reference evidence="5" key="2">
    <citation type="submission" date="2020-09" db="EMBL/GenBank/DDBJ databases">
        <authorList>
            <person name="Sun Q."/>
            <person name="Ohkuma M."/>
        </authorList>
    </citation>
    <scope>NUCLEOTIDE SEQUENCE</scope>
    <source>
        <strain evidence="5">JCM 19831</strain>
    </source>
</reference>
<dbReference type="AlphaFoldDB" id="A0A917T1X5"/>